<keyword evidence="4" id="KW-1185">Reference proteome</keyword>
<evidence type="ECO:0000259" key="2">
    <source>
        <dbReference type="PROSITE" id="PS50858"/>
    </source>
</evidence>
<dbReference type="GO" id="GO:0005737">
    <property type="term" value="C:cytoplasm"/>
    <property type="evidence" value="ECO:0007669"/>
    <property type="project" value="TreeGrafter"/>
</dbReference>
<dbReference type="Gene3D" id="1.10.3970.10">
    <property type="entry name" value="BSD domain"/>
    <property type="match status" value="1"/>
</dbReference>
<feature type="compositionally biased region" description="Basic and acidic residues" evidence="1">
    <location>
        <begin position="246"/>
        <end position="262"/>
    </location>
</feature>
<dbReference type="Pfam" id="PF03909">
    <property type="entry name" value="BSD"/>
    <property type="match status" value="1"/>
</dbReference>
<organism evidence="3 4">
    <name type="scientific">Stephania yunnanensis</name>
    <dbReference type="NCBI Taxonomy" id="152371"/>
    <lineage>
        <taxon>Eukaryota</taxon>
        <taxon>Viridiplantae</taxon>
        <taxon>Streptophyta</taxon>
        <taxon>Embryophyta</taxon>
        <taxon>Tracheophyta</taxon>
        <taxon>Spermatophyta</taxon>
        <taxon>Magnoliopsida</taxon>
        <taxon>Ranunculales</taxon>
        <taxon>Menispermaceae</taxon>
        <taxon>Menispermoideae</taxon>
        <taxon>Cissampelideae</taxon>
        <taxon>Stephania</taxon>
    </lineage>
</organism>
<sequence length="414" mass="45652">MNFFKSVFSDDTDPQTDPNSLSNPNPNSSINGGGGGGGGGAWTFGDLLKTVASRSESVIQTYRRDLEEFGSGLKSETALIRDAATRVVKDLPGSIEAAQGSIGSIWKAIDDAETETERDPTNSFSNRSIMTSRFEMQVRAIQSDMDTFVKDPDDLGDFEKWKLGFVVEEKREEIERLIGENGVLCEVYAKAVPELVDDEGFWFRYFYRIDKAKQVEEARADLVRRAVSGEDDDENWSWDVEDGEGDTAKSDRDNADKDSLEERNDFYENVAESGDGSVGDLCLEKKSDRIDQCDQREANCGDNVEKLEEGNVESGGIDVEEVGEEEIGWDEIEDLGNENENERRVGGGGGSSRTRISDSETGHSSGAAAAIRNRYIPQASKKVDTLTTMAEALKHGCCRDRAVFAVLQNLYVTL</sequence>
<dbReference type="SUPFAM" id="SSF140383">
    <property type="entry name" value="BSD domain-like"/>
    <property type="match status" value="1"/>
</dbReference>
<protein>
    <recommendedName>
        <fullName evidence="2">BSD domain-containing protein</fullName>
    </recommendedName>
</protein>
<proteinExistence type="predicted"/>
<evidence type="ECO:0000313" key="4">
    <source>
        <dbReference type="Proteomes" id="UP001420932"/>
    </source>
</evidence>
<dbReference type="PANTHER" id="PTHR16019">
    <property type="entry name" value="SYNAPSE-ASSOCIATED PROTEIN"/>
    <property type="match status" value="1"/>
</dbReference>
<dbReference type="Proteomes" id="UP001420932">
    <property type="component" value="Unassembled WGS sequence"/>
</dbReference>
<dbReference type="InterPro" id="IPR005607">
    <property type="entry name" value="BSD_dom"/>
</dbReference>
<feature type="compositionally biased region" description="Low complexity" evidence="1">
    <location>
        <begin position="18"/>
        <end position="29"/>
    </location>
</feature>
<name>A0AAP0ECW4_9MAGN</name>
<feature type="region of interest" description="Disordered" evidence="1">
    <location>
        <begin position="1"/>
        <end position="36"/>
    </location>
</feature>
<accession>A0AAP0ECW4</accession>
<dbReference type="PANTHER" id="PTHR16019:SF24">
    <property type="entry name" value="BSD DOMAIN-CONTAINING PROTEIN"/>
    <property type="match status" value="1"/>
</dbReference>
<comment type="caution">
    <text evidence="3">The sequence shown here is derived from an EMBL/GenBank/DDBJ whole genome shotgun (WGS) entry which is preliminary data.</text>
</comment>
<feature type="domain" description="BSD" evidence="2">
    <location>
        <begin position="161"/>
        <end position="213"/>
    </location>
</feature>
<dbReference type="EMBL" id="JBBNAF010000013">
    <property type="protein sequence ID" value="KAK9086649.1"/>
    <property type="molecule type" value="Genomic_DNA"/>
</dbReference>
<feature type="region of interest" description="Disordered" evidence="1">
    <location>
        <begin position="334"/>
        <end position="369"/>
    </location>
</feature>
<evidence type="ECO:0000313" key="3">
    <source>
        <dbReference type="EMBL" id="KAK9086649.1"/>
    </source>
</evidence>
<dbReference type="AlphaFoldDB" id="A0AAP0ECW4"/>
<evidence type="ECO:0000256" key="1">
    <source>
        <dbReference type="SAM" id="MobiDB-lite"/>
    </source>
</evidence>
<feature type="region of interest" description="Disordered" evidence="1">
    <location>
        <begin position="233"/>
        <end position="262"/>
    </location>
</feature>
<feature type="compositionally biased region" description="Acidic residues" evidence="1">
    <location>
        <begin position="233"/>
        <end position="245"/>
    </location>
</feature>
<dbReference type="SMART" id="SM00751">
    <property type="entry name" value="BSD"/>
    <property type="match status" value="1"/>
</dbReference>
<dbReference type="InterPro" id="IPR051494">
    <property type="entry name" value="BSD_domain-containing"/>
</dbReference>
<dbReference type="PROSITE" id="PS50858">
    <property type="entry name" value="BSD"/>
    <property type="match status" value="1"/>
</dbReference>
<dbReference type="InterPro" id="IPR035925">
    <property type="entry name" value="BSD_dom_sf"/>
</dbReference>
<reference evidence="3 4" key="1">
    <citation type="submission" date="2024-01" db="EMBL/GenBank/DDBJ databases">
        <title>Genome assemblies of Stephania.</title>
        <authorList>
            <person name="Yang L."/>
        </authorList>
    </citation>
    <scope>NUCLEOTIDE SEQUENCE [LARGE SCALE GENOMIC DNA]</scope>
    <source>
        <strain evidence="3">YNDBR</strain>
        <tissue evidence="3">Leaf</tissue>
    </source>
</reference>
<gene>
    <name evidence="3" type="ORF">Syun_029043</name>
</gene>